<dbReference type="Proteomes" id="UP000199820">
    <property type="component" value="Unassembled WGS sequence"/>
</dbReference>
<dbReference type="STRING" id="1526.SAMN02910262_00803"/>
<organism evidence="2 3">
    <name type="scientific">[Clostridium] aminophilum</name>
    <dbReference type="NCBI Taxonomy" id="1526"/>
    <lineage>
        <taxon>Bacteria</taxon>
        <taxon>Bacillati</taxon>
        <taxon>Bacillota</taxon>
        <taxon>Clostridia</taxon>
        <taxon>Lachnospirales</taxon>
        <taxon>Lachnospiraceae</taxon>
    </lineage>
</organism>
<dbReference type="EMBL" id="FOIL01000005">
    <property type="protein sequence ID" value="SET12424.1"/>
    <property type="molecule type" value="Genomic_DNA"/>
</dbReference>
<keyword evidence="1" id="KW-0175">Coiled coil</keyword>
<evidence type="ECO:0000313" key="3">
    <source>
        <dbReference type="Proteomes" id="UP000199820"/>
    </source>
</evidence>
<evidence type="ECO:0000256" key="1">
    <source>
        <dbReference type="SAM" id="Coils"/>
    </source>
</evidence>
<keyword evidence="3" id="KW-1185">Reference proteome</keyword>
<feature type="coiled-coil region" evidence="1">
    <location>
        <begin position="525"/>
        <end position="587"/>
    </location>
</feature>
<feature type="coiled-coil region" evidence="1">
    <location>
        <begin position="445"/>
        <end position="482"/>
    </location>
</feature>
<dbReference type="eggNOG" id="COG1196">
    <property type="taxonomic scope" value="Bacteria"/>
</dbReference>
<sequence length="1460" mass="166007">MPQINKIRIVNFNYNDGNRFIPDELYDLSSDKGEALNSLFNLNNGGGKTVLVQLMMQPVHPRAMAGGRRIEDYFGRPGDHSFVLVEWNLDGSDDKLLTGIAIAGSASENNDENSRGNIIRYYTFKTVYENSYSSYSISALELSKNENGKYVPAPFNYVRDKAKNSRGVLEDYSSDESTKWTKALSEYGIYRSEWETVIEALNKDEGGLNQYFDEAKTSDKLISKFFIPAIENKMKSVASSGTDSSLETMLINYAKRISEKEAVIRERDTNRRLIAELSDLGQRSDDLYTVGENLSDSIGEACGFKASVGRKIGNIDESLSGTVEELQRVEAKIRHIEHEEKSKEYYDAGGEHEAAVHALSDAKEALDQAREESRVKKHDEDILQSARLYRQIVEADSQITAYKKLIEEKENDSEDAETVGKLKYSCMVKAKHESEILSQSISGVDDQLQIKNDELRDSKAEMERAEVLLNDEKQNHAQITANLNASKDSTDTKVKTLRIEAVRMLDGFYSEKDIDDERSKQAEDREKAVVFIEKLQNEIKALDDRKNEIPGELADVKIEYGRLSGEKKAAEDALSEYRTLLDLLESVCSKYSLENSAVFSGRLKSVLLEETEMNGAKLRKLQQDKQSLKERLKAAKEGHVHILPDILKYVLSTGVYCQTGEEYITGLLENSAITQEKAGDIMERHPEFAFSLLFNNEKDMEKMLSAGNVEWLPASVPLFTMAQVNAFMSGDMDRTSFLAAFDRAYFADRSGYCERLENEIRSKEENLQRFSERLRDSEEEKRLADQFDYPEDWSSLQEKVIAELQENILDLERRRKALKEEQGRIKERIDKLKDDLSREEKLLQELTMWFESFAELSIMIAKENEWYTKAQEAYVALKKAESSYKKTCETVIKCRDELTSLDNDRKQYADHLAKVRVVLENTSNAKETELAEGTLEELYSQYQTLLGSLSESLEILKISLDKAQQEKAEHEKELEDYGCDQSEYETVHFSTEALKNAKDAVRFASEKMEKAQSIFGACNVKVASARQRFDAAGKALEDFDGIALPQSEIGEDFKNRVKAAKLEIKQLSERKESREREKRSLERIYDRVGDVLKPIQFGNIIKTVTLSEQPDVQWESIHENLIHVQKTFMDQKEKLNSRIRTTVAEFKDIALSEIVNKLGAIGEMLDDSGMKGDRLYTVSESISTMTASIEKINSRIETDLREIENDFNDIVDQCMNQGKRMYLDLRMIAASSKAHIFEGKPQTQMVKMDLPEEKEISGEASRVSIKTEIEQGANEIKELLGGGADEKQIQKRARTIVSSERLLHKYIRQESIKIKVYKIDMNSANSVYKGWEETLTQSSGAEKFVVFFSVVLTLMNYTRSSAGLVSKNVKSVLILDNPFGKITSAHLLKPMFDIAKHFNVQLICLSDINKSDVVGCFDCVIKLVIKAQSLSNFEIMTHEGNERIEHGYYKIMNGQMSLFG</sequence>
<feature type="coiled-coil region" evidence="1">
    <location>
        <begin position="753"/>
        <end position="842"/>
    </location>
</feature>
<name>A0A1I0BYZ4_9FIRM</name>
<reference evidence="2 3" key="1">
    <citation type="submission" date="2016-10" db="EMBL/GenBank/DDBJ databases">
        <authorList>
            <person name="de Groot N.N."/>
        </authorList>
    </citation>
    <scope>NUCLEOTIDE SEQUENCE [LARGE SCALE GENOMIC DNA]</scope>
    <source>
        <strain evidence="2 3">KH1P1</strain>
    </source>
</reference>
<protein>
    <submittedName>
        <fullName evidence="2">Chromosome segregation ATPase</fullName>
    </submittedName>
</protein>
<accession>A0A1I0BYZ4</accession>
<dbReference type="RefSeq" id="WP_074648683.1">
    <property type="nucleotide sequence ID" value="NZ_FOIL01000005.1"/>
</dbReference>
<feature type="coiled-coil region" evidence="1">
    <location>
        <begin position="319"/>
        <end position="419"/>
    </location>
</feature>
<proteinExistence type="predicted"/>
<dbReference type="OrthoDB" id="9815057at2"/>
<feature type="coiled-coil region" evidence="1">
    <location>
        <begin position="946"/>
        <end position="1014"/>
    </location>
</feature>
<evidence type="ECO:0000313" key="2">
    <source>
        <dbReference type="EMBL" id="SET12424.1"/>
    </source>
</evidence>
<gene>
    <name evidence="2" type="ORF">SAMN04487771_100592</name>
</gene>
<feature type="coiled-coil region" evidence="1">
    <location>
        <begin position="1050"/>
        <end position="1084"/>
    </location>
</feature>